<proteinExistence type="predicted"/>
<dbReference type="RefSeq" id="WP_019688382.1">
    <property type="nucleotide sequence ID" value="NZ_CP036497.1"/>
</dbReference>
<gene>
    <name evidence="2" type="ORF">NCTC10343_05589</name>
</gene>
<feature type="transmembrane region" description="Helical" evidence="1">
    <location>
        <begin position="35"/>
        <end position="52"/>
    </location>
</feature>
<dbReference type="AlphaFoldDB" id="A0A379LSZ8"/>
<organism evidence="2 3">
    <name type="scientific">Paenibacillus polymyxa</name>
    <name type="common">Bacillus polymyxa</name>
    <dbReference type="NCBI Taxonomy" id="1406"/>
    <lineage>
        <taxon>Bacteria</taxon>
        <taxon>Bacillati</taxon>
        <taxon>Bacillota</taxon>
        <taxon>Bacilli</taxon>
        <taxon>Bacillales</taxon>
        <taxon>Paenibacillaceae</taxon>
        <taxon>Paenibacillus</taxon>
    </lineage>
</organism>
<keyword evidence="1" id="KW-1133">Transmembrane helix</keyword>
<dbReference type="EMBL" id="UGSC01000002">
    <property type="protein sequence ID" value="SUE13167.1"/>
    <property type="molecule type" value="Genomic_DNA"/>
</dbReference>
<feature type="transmembrane region" description="Helical" evidence="1">
    <location>
        <begin position="6"/>
        <end position="28"/>
    </location>
</feature>
<reference evidence="2 3" key="1">
    <citation type="submission" date="2018-06" db="EMBL/GenBank/DDBJ databases">
        <authorList>
            <consortium name="Pathogen Informatics"/>
            <person name="Doyle S."/>
        </authorList>
    </citation>
    <scope>NUCLEOTIDE SEQUENCE [LARGE SCALE GENOMIC DNA]</scope>
    <source>
        <strain evidence="2 3">NCTC10343</strain>
    </source>
</reference>
<evidence type="ECO:0000313" key="3">
    <source>
        <dbReference type="Proteomes" id="UP000254400"/>
    </source>
</evidence>
<dbReference type="Proteomes" id="UP000254400">
    <property type="component" value="Unassembled WGS sequence"/>
</dbReference>
<accession>A0A379LSZ8</accession>
<evidence type="ECO:0000256" key="1">
    <source>
        <dbReference type="SAM" id="Phobius"/>
    </source>
</evidence>
<evidence type="ECO:0000313" key="2">
    <source>
        <dbReference type="EMBL" id="SUE13167.1"/>
    </source>
</evidence>
<protein>
    <submittedName>
        <fullName evidence="2">Uncharacterized protein</fullName>
    </submittedName>
</protein>
<dbReference type="GeneID" id="93350955"/>
<name>A0A379LSZ8_PAEPO</name>
<keyword evidence="1" id="KW-0812">Transmembrane</keyword>
<keyword evidence="1" id="KW-0472">Membrane</keyword>
<sequence length="74" mass="7986">MSLDGIVDWLSTEGKNAIFIAGIVFAIVLAFRRQFIGAIGTFLVLLVAYAFVAKPELFGSISEFITSKMNLGGK</sequence>